<protein>
    <submittedName>
        <fullName evidence="1">Uncharacterized protein</fullName>
    </submittedName>
</protein>
<dbReference type="AlphaFoldDB" id="A0A4Q0S7F2"/>
<evidence type="ECO:0000313" key="1">
    <source>
        <dbReference type="EMBL" id="RXH31982.1"/>
    </source>
</evidence>
<name>A0A4Q0S7F2_9BRAD</name>
<accession>A0A4Q0S7F2</accession>
<gene>
    <name evidence="1" type="ORF">XH94_32465</name>
</gene>
<reference evidence="1 2" key="1">
    <citation type="submission" date="2015-04" db="EMBL/GenBank/DDBJ databases">
        <title>Comparative genomics of rhizobia nodulating Arachis hypogaea in China.</title>
        <authorList>
            <person name="Li Y."/>
        </authorList>
    </citation>
    <scope>NUCLEOTIDE SEQUENCE [LARGE SCALE GENOMIC DNA]</scope>
    <source>
        <strain evidence="1 2">CCBAU 51787</strain>
    </source>
</reference>
<dbReference type="RefSeq" id="WP_164939749.1">
    <property type="nucleotide sequence ID" value="NZ_LBJM01000089.1"/>
</dbReference>
<sequence>MFADALVLLKPGYCRHSFPDIADLTATRPRALLALPWGRQGLRPDCTLFARRFSVRGVIAPLDRAIQYSGMAMVE</sequence>
<dbReference type="EMBL" id="LBJM01000089">
    <property type="protein sequence ID" value="RXH31982.1"/>
    <property type="molecule type" value="Genomic_DNA"/>
</dbReference>
<dbReference type="Proteomes" id="UP000290565">
    <property type="component" value="Unassembled WGS sequence"/>
</dbReference>
<proteinExistence type="predicted"/>
<comment type="caution">
    <text evidence="1">The sequence shown here is derived from an EMBL/GenBank/DDBJ whole genome shotgun (WGS) entry which is preliminary data.</text>
</comment>
<organism evidence="1 2">
    <name type="scientific">Bradyrhizobium zhanjiangense</name>
    <dbReference type="NCBI Taxonomy" id="1325107"/>
    <lineage>
        <taxon>Bacteria</taxon>
        <taxon>Pseudomonadati</taxon>
        <taxon>Pseudomonadota</taxon>
        <taxon>Alphaproteobacteria</taxon>
        <taxon>Hyphomicrobiales</taxon>
        <taxon>Nitrobacteraceae</taxon>
        <taxon>Bradyrhizobium</taxon>
    </lineage>
</organism>
<evidence type="ECO:0000313" key="2">
    <source>
        <dbReference type="Proteomes" id="UP000290565"/>
    </source>
</evidence>